<gene>
    <name evidence="6" type="ORF">FB471_2956</name>
</gene>
<dbReference type="Pfam" id="PF08100">
    <property type="entry name" value="Dimerisation"/>
    <property type="match status" value="1"/>
</dbReference>
<dbReference type="EMBL" id="VFML01000001">
    <property type="protein sequence ID" value="TQJ03205.1"/>
    <property type="molecule type" value="Genomic_DNA"/>
</dbReference>
<dbReference type="Gene3D" id="1.10.287.1350">
    <property type="match status" value="1"/>
</dbReference>
<organism evidence="6 7">
    <name type="scientific">Amycolatopsis cihanbeyliensis</name>
    <dbReference type="NCBI Taxonomy" id="1128664"/>
    <lineage>
        <taxon>Bacteria</taxon>
        <taxon>Bacillati</taxon>
        <taxon>Actinomycetota</taxon>
        <taxon>Actinomycetes</taxon>
        <taxon>Pseudonocardiales</taxon>
        <taxon>Pseudonocardiaceae</taxon>
        <taxon>Amycolatopsis</taxon>
    </lineage>
</organism>
<dbReference type="PROSITE" id="PS51683">
    <property type="entry name" value="SAM_OMT_II"/>
    <property type="match status" value="1"/>
</dbReference>
<feature type="domain" description="O-methyltransferase dimerisation" evidence="5">
    <location>
        <begin position="11"/>
        <end position="71"/>
    </location>
</feature>
<dbReference type="AlphaFoldDB" id="A0A542DJU3"/>
<evidence type="ECO:0000256" key="3">
    <source>
        <dbReference type="ARBA" id="ARBA00022691"/>
    </source>
</evidence>
<dbReference type="PANTHER" id="PTHR43712">
    <property type="entry name" value="PUTATIVE (AFU_ORTHOLOGUE AFUA_4G14580)-RELATED"/>
    <property type="match status" value="1"/>
</dbReference>
<sequence length="348" mass="37953">MEIAKLAISGWFSRALAVAARLRIADVLGDGALTHTEVAARTETDPDVMLRLLQMLTVPGVVQRDEEDRFRLGESFAELRADHPLSQRHFAILAAELYDDAFGELEYTVRTGKSGFRKLFGEPLYDYLEHHPETADLFDKGMVDLARPVGMELARQHDFTGAGTVVDVGGGSGGLLPGILLSNPEARGVVADRASVCERGKAELGSTIPPAVPGAAEIATRISFQPCDFFAEVPAGGDRYLLKNVLHDWTFDNCVRILRTVADAMRRTAEDRPAGAAPPRLLVLEPLIEQDIDGWRAMFQMIACDEGMLGLDEQRMREALDAAGFEVAGVDRIATGHKVLDCLLRTGQ</sequence>
<evidence type="ECO:0000313" key="6">
    <source>
        <dbReference type="EMBL" id="TQJ03205.1"/>
    </source>
</evidence>
<dbReference type="InterPro" id="IPR036390">
    <property type="entry name" value="WH_DNA-bd_sf"/>
</dbReference>
<dbReference type="RefSeq" id="WP_141998750.1">
    <property type="nucleotide sequence ID" value="NZ_VFML01000001.1"/>
</dbReference>
<evidence type="ECO:0000259" key="5">
    <source>
        <dbReference type="Pfam" id="PF08100"/>
    </source>
</evidence>
<keyword evidence="1 6" id="KW-0489">Methyltransferase</keyword>
<dbReference type="PANTHER" id="PTHR43712:SF2">
    <property type="entry name" value="O-METHYLTRANSFERASE CICE"/>
    <property type="match status" value="1"/>
</dbReference>
<dbReference type="GO" id="GO:0046983">
    <property type="term" value="F:protein dimerization activity"/>
    <property type="evidence" value="ECO:0007669"/>
    <property type="project" value="InterPro"/>
</dbReference>
<dbReference type="SUPFAM" id="SSF53335">
    <property type="entry name" value="S-adenosyl-L-methionine-dependent methyltransferases"/>
    <property type="match status" value="1"/>
</dbReference>
<dbReference type="InterPro" id="IPR036388">
    <property type="entry name" value="WH-like_DNA-bd_sf"/>
</dbReference>
<protein>
    <submittedName>
        <fullName evidence="6">O-methyltransferase</fullName>
    </submittedName>
</protein>
<dbReference type="InterPro" id="IPR001077">
    <property type="entry name" value="COMT_C"/>
</dbReference>
<dbReference type="Proteomes" id="UP000320876">
    <property type="component" value="Unassembled WGS sequence"/>
</dbReference>
<dbReference type="InterPro" id="IPR012967">
    <property type="entry name" value="COMT_dimerisation"/>
</dbReference>
<keyword evidence="3" id="KW-0949">S-adenosyl-L-methionine</keyword>
<proteinExistence type="predicted"/>
<dbReference type="InterPro" id="IPR029063">
    <property type="entry name" value="SAM-dependent_MTases_sf"/>
</dbReference>
<evidence type="ECO:0000259" key="4">
    <source>
        <dbReference type="Pfam" id="PF00891"/>
    </source>
</evidence>
<name>A0A542DJU3_AMYCI</name>
<accession>A0A542DJU3</accession>
<dbReference type="InterPro" id="IPR016461">
    <property type="entry name" value="COMT-like"/>
</dbReference>
<dbReference type="Pfam" id="PF00891">
    <property type="entry name" value="Methyltransf_2"/>
    <property type="match status" value="1"/>
</dbReference>
<keyword evidence="7" id="KW-1185">Reference proteome</keyword>
<keyword evidence="2 6" id="KW-0808">Transferase</keyword>
<dbReference type="GO" id="GO:0032259">
    <property type="term" value="P:methylation"/>
    <property type="evidence" value="ECO:0007669"/>
    <property type="project" value="UniProtKB-KW"/>
</dbReference>
<dbReference type="Gene3D" id="3.40.50.150">
    <property type="entry name" value="Vaccinia Virus protein VP39"/>
    <property type="match status" value="1"/>
</dbReference>
<feature type="domain" description="O-methyltransferase C-terminal" evidence="4">
    <location>
        <begin position="102"/>
        <end position="325"/>
    </location>
</feature>
<dbReference type="SUPFAM" id="SSF46785">
    <property type="entry name" value="Winged helix' DNA-binding domain"/>
    <property type="match status" value="1"/>
</dbReference>
<evidence type="ECO:0000256" key="1">
    <source>
        <dbReference type="ARBA" id="ARBA00022603"/>
    </source>
</evidence>
<dbReference type="OrthoDB" id="3804952at2"/>
<dbReference type="GO" id="GO:0008171">
    <property type="term" value="F:O-methyltransferase activity"/>
    <property type="evidence" value="ECO:0007669"/>
    <property type="project" value="InterPro"/>
</dbReference>
<comment type="caution">
    <text evidence="6">The sequence shown here is derived from an EMBL/GenBank/DDBJ whole genome shotgun (WGS) entry which is preliminary data.</text>
</comment>
<dbReference type="Gene3D" id="1.10.10.10">
    <property type="entry name" value="Winged helix-like DNA-binding domain superfamily/Winged helix DNA-binding domain"/>
    <property type="match status" value="1"/>
</dbReference>
<evidence type="ECO:0000313" key="7">
    <source>
        <dbReference type="Proteomes" id="UP000320876"/>
    </source>
</evidence>
<evidence type="ECO:0000256" key="2">
    <source>
        <dbReference type="ARBA" id="ARBA00022679"/>
    </source>
</evidence>
<reference evidence="6 7" key="1">
    <citation type="submission" date="2019-06" db="EMBL/GenBank/DDBJ databases">
        <title>Sequencing the genomes of 1000 actinobacteria strains.</title>
        <authorList>
            <person name="Klenk H.-P."/>
        </authorList>
    </citation>
    <scope>NUCLEOTIDE SEQUENCE [LARGE SCALE GENOMIC DNA]</scope>
    <source>
        <strain evidence="6 7">DSM 45679</strain>
    </source>
</reference>